<dbReference type="Proteomes" id="UP000500791">
    <property type="component" value="Chromosome"/>
</dbReference>
<dbReference type="EMBL" id="CP049811">
    <property type="protein sequence ID" value="QIK41064.1"/>
    <property type="molecule type" value="Genomic_DNA"/>
</dbReference>
<dbReference type="AlphaFoldDB" id="A0A6G7VM32"/>
<keyword evidence="1" id="KW-0472">Membrane</keyword>
<proteinExistence type="predicted"/>
<keyword evidence="1" id="KW-1133">Transmembrane helix</keyword>
<feature type="transmembrane region" description="Helical" evidence="1">
    <location>
        <begin position="7"/>
        <end position="30"/>
    </location>
</feature>
<dbReference type="KEGG" id="mon:G8E03_09950"/>
<evidence type="ECO:0000256" key="1">
    <source>
        <dbReference type="SAM" id="Phobius"/>
    </source>
</evidence>
<reference evidence="2 3" key="1">
    <citation type="submission" date="2020-03" db="EMBL/GenBank/DDBJ databases">
        <title>Complete genome sequence of Monaibacterium sp. ALG8 with diverse plasmids.</title>
        <authorList>
            <person name="Sun C."/>
        </authorList>
    </citation>
    <scope>NUCLEOTIDE SEQUENCE [LARGE SCALE GENOMIC DNA]</scope>
    <source>
        <strain evidence="2 3">ALG8</strain>
    </source>
</reference>
<gene>
    <name evidence="2" type="ORF">G8E03_09950</name>
</gene>
<keyword evidence="1" id="KW-0812">Transmembrane</keyword>
<organism evidence="2 3">
    <name type="scientific">Pontivivens nitratireducens</name>
    <dbReference type="NCBI Taxonomy" id="2758038"/>
    <lineage>
        <taxon>Bacteria</taxon>
        <taxon>Pseudomonadati</taxon>
        <taxon>Pseudomonadota</taxon>
        <taxon>Alphaproteobacteria</taxon>
        <taxon>Rhodobacterales</taxon>
        <taxon>Paracoccaceae</taxon>
        <taxon>Pontivivens</taxon>
    </lineage>
</organism>
<sequence length="72" mass="7931">MPLDRFVLIVVAAMAAAGITVYVGLLLSAAITMPPLLIAIVPVLALVAYICVRVIRDRLTNVEDDYYDRIER</sequence>
<feature type="transmembrane region" description="Helical" evidence="1">
    <location>
        <begin position="36"/>
        <end position="55"/>
    </location>
</feature>
<evidence type="ECO:0000313" key="2">
    <source>
        <dbReference type="EMBL" id="QIK41064.1"/>
    </source>
</evidence>
<protein>
    <submittedName>
        <fullName evidence="2">Uncharacterized protein</fullName>
    </submittedName>
</protein>
<evidence type="ECO:0000313" key="3">
    <source>
        <dbReference type="Proteomes" id="UP000500791"/>
    </source>
</evidence>
<keyword evidence="3" id="KW-1185">Reference proteome</keyword>
<dbReference type="RefSeq" id="WP_166191181.1">
    <property type="nucleotide sequence ID" value="NZ_CP049811.1"/>
</dbReference>
<accession>A0A6G7VM32</accession>
<name>A0A6G7VM32_9RHOB</name>